<sequence length="183" mass="19835">MGEKKYQASLISSMMQKTSLNASPLPSSPSSQQPYILQNDDDALAAIRNIHPAKFILLLAPAVKSNTNMDPFEPLGRGIEKHHSRIRHVPYVSSSGLTKTHQHFLATPDTAAVVVVVVGSGNVDEQESFARKAWEGTHDSLPMVLVSISKGEGGSTYGFKTVVRCASYRPDDLREAADLIFGS</sequence>
<evidence type="ECO:0000313" key="2">
    <source>
        <dbReference type="Proteomes" id="UP000800235"/>
    </source>
</evidence>
<dbReference type="OrthoDB" id="47059at2759"/>
<proteinExistence type="predicted"/>
<keyword evidence="2" id="KW-1185">Reference proteome</keyword>
<dbReference type="Proteomes" id="UP000800235">
    <property type="component" value="Unassembled WGS sequence"/>
</dbReference>
<gene>
    <name evidence="1" type="ORF">EJ08DRAFT_138799</name>
</gene>
<evidence type="ECO:0000313" key="1">
    <source>
        <dbReference type="EMBL" id="KAF2432214.1"/>
    </source>
</evidence>
<comment type="caution">
    <text evidence="1">The sequence shown here is derived from an EMBL/GenBank/DDBJ whole genome shotgun (WGS) entry which is preliminary data.</text>
</comment>
<dbReference type="AlphaFoldDB" id="A0A9P4TZ82"/>
<dbReference type="EMBL" id="MU007027">
    <property type="protein sequence ID" value="KAF2432214.1"/>
    <property type="molecule type" value="Genomic_DNA"/>
</dbReference>
<accession>A0A9P4TZ82</accession>
<reference evidence="1" key="1">
    <citation type="journal article" date="2020" name="Stud. Mycol.">
        <title>101 Dothideomycetes genomes: a test case for predicting lifestyles and emergence of pathogens.</title>
        <authorList>
            <person name="Haridas S."/>
            <person name="Albert R."/>
            <person name="Binder M."/>
            <person name="Bloem J."/>
            <person name="Labutti K."/>
            <person name="Salamov A."/>
            <person name="Andreopoulos B."/>
            <person name="Baker S."/>
            <person name="Barry K."/>
            <person name="Bills G."/>
            <person name="Bluhm B."/>
            <person name="Cannon C."/>
            <person name="Castanera R."/>
            <person name="Culley D."/>
            <person name="Daum C."/>
            <person name="Ezra D."/>
            <person name="Gonzalez J."/>
            <person name="Henrissat B."/>
            <person name="Kuo A."/>
            <person name="Liang C."/>
            <person name="Lipzen A."/>
            <person name="Lutzoni F."/>
            <person name="Magnuson J."/>
            <person name="Mondo S."/>
            <person name="Nolan M."/>
            <person name="Ohm R."/>
            <person name="Pangilinan J."/>
            <person name="Park H.-J."/>
            <person name="Ramirez L."/>
            <person name="Alfaro M."/>
            <person name="Sun H."/>
            <person name="Tritt A."/>
            <person name="Yoshinaga Y."/>
            <person name="Zwiers L.-H."/>
            <person name="Turgeon B."/>
            <person name="Goodwin S."/>
            <person name="Spatafora J."/>
            <person name="Crous P."/>
            <person name="Grigoriev I."/>
        </authorList>
    </citation>
    <scope>NUCLEOTIDE SEQUENCE</scope>
    <source>
        <strain evidence="1">CBS 130266</strain>
    </source>
</reference>
<organism evidence="1 2">
    <name type="scientific">Tothia fuscella</name>
    <dbReference type="NCBI Taxonomy" id="1048955"/>
    <lineage>
        <taxon>Eukaryota</taxon>
        <taxon>Fungi</taxon>
        <taxon>Dikarya</taxon>
        <taxon>Ascomycota</taxon>
        <taxon>Pezizomycotina</taxon>
        <taxon>Dothideomycetes</taxon>
        <taxon>Pleosporomycetidae</taxon>
        <taxon>Venturiales</taxon>
        <taxon>Cylindrosympodiaceae</taxon>
        <taxon>Tothia</taxon>
    </lineage>
</organism>
<protein>
    <submittedName>
        <fullName evidence="1">Uncharacterized protein</fullName>
    </submittedName>
</protein>
<name>A0A9P4TZ82_9PEZI</name>